<dbReference type="AlphaFoldDB" id="A0A0X8JR84"/>
<dbReference type="RefSeq" id="WP_066606784.1">
    <property type="nucleotide sequence ID" value="NZ_CP014230.1"/>
</dbReference>
<keyword evidence="5" id="KW-1185">Reference proteome</keyword>
<dbReference type="InterPro" id="IPR043764">
    <property type="entry name" value="DUF5710"/>
</dbReference>
<dbReference type="Pfam" id="PF18818">
    <property type="entry name" value="MPTase-PolyVal"/>
    <property type="match status" value="1"/>
</dbReference>
<accession>A0A0X8JR84</accession>
<dbReference type="SMART" id="SM00493">
    <property type="entry name" value="TOPRIM"/>
    <property type="match status" value="1"/>
</dbReference>
<dbReference type="InterPro" id="IPR006171">
    <property type="entry name" value="TOPRIM_dom"/>
</dbReference>
<dbReference type="Pfam" id="PF08401">
    <property type="entry name" value="ArdcN"/>
    <property type="match status" value="1"/>
</dbReference>
<feature type="domain" description="Toprim" evidence="3">
    <location>
        <begin position="706"/>
        <end position="784"/>
    </location>
</feature>
<dbReference type="InterPro" id="IPR013610">
    <property type="entry name" value="ArdC_N"/>
</dbReference>
<feature type="compositionally biased region" description="Basic and acidic residues" evidence="2">
    <location>
        <begin position="571"/>
        <end position="583"/>
    </location>
</feature>
<evidence type="ECO:0000256" key="2">
    <source>
        <dbReference type="SAM" id="MobiDB-lite"/>
    </source>
</evidence>
<dbReference type="GO" id="GO:0003697">
    <property type="term" value="F:single-stranded DNA binding"/>
    <property type="evidence" value="ECO:0007669"/>
    <property type="project" value="InterPro"/>
</dbReference>
<evidence type="ECO:0000313" key="5">
    <source>
        <dbReference type="Proteomes" id="UP000063964"/>
    </source>
</evidence>
<reference evidence="5" key="1">
    <citation type="submission" date="2016-02" db="EMBL/GenBank/DDBJ databases">
        <authorList>
            <person name="Holder M.E."/>
            <person name="Ajami N.J."/>
            <person name="Petrosino J.F."/>
        </authorList>
    </citation>
    <scope>NUCLEOTIDE SEQUENCE [LARGE SCALE GENOMIC DNA]</scope>
    <source>
        <strain evidence="5">DSM 12838</strain>
    </source>
</reference>
<dbReference type="Proteomes" id="UP000063964">
    <property type="component" value="Chromosome"/>
</dbReference>
<dbReference type="EMBL" id="CP014230">
    <property type="protein sequence ID" value="AMD93382.1"/>
    <property type="molecule type" value="Genomic_DNA"/>
</dbReference>
<evidence type="ECO:0000256" key="1">
    <source>
        <dbReference type="SAM" id="Coils"/>
    </source>
</evidence>
<dbReference type="KEGG" id="doa:AXF15_09915"/>
<protein>
    <recommendedName>
        <fullName evidence="3">Toprim domain-containing protein</fullName>
    </recommendedName>
</protein>
<dbReference type="InterPro" id="IPR041459">
    <property type="entry name" value="MPTase-PolyVal"/>
</dbReference>
<feature type="compositionally biased region" description="Basic and acidic residues" evidence="2">
    <location>
        <begin position="537"/>
        <end position="548"/>
    </location>
</feature>
<proteinExistence type="predicted"/>
<dbReference type="STRING" id="888061.AXF15_09915"/>
<sequence>MATQKELYTRIAETLIEKIRSGTAPWQKPWKGVQEAFPINGTTGKRYRGGNMMWLMAQEREDPRWMTYQQAQSVGAQVKKGEKGIPLIYWQFQEEKTVKDEDGQKKKVIVELERPRSFVFTVFNAEQIDGLPAIERPEKRDWAPVQRAEDIIAASGARIEHKAGNRAFYRASEDKIVLPRQEQFQSADGYYSTALHELGHWTGHSSRLDREVGRNPFGSIEYAKEELRAEIASMMLGAEVGLSGREDDSHAAYVESWCKVLEDDPREIFRAAADAEKIMDYVLELEREKVLGQTARQAAGELLEVDTKTLTQDQREQFIAGWLSAGGSDSDFNTQAPRTCPWEHENTVISVAGQTPYDWGKSWLAQNREAVQEEEQQQQQDQTMPAANTQDKEDRTYLAVPFGEKDAARELGAKWDRMERAWYVPSGVDPAPFQHWFPENQAQQPEKPKRPEEQRTYLAVPFGEKDAARELGAKWDTRTKSWYVGPEADISKLEKWLPENQRQPEQTPALDPRQEFAQTLRQMGFVVDGEHPIMDGKSHRAPLEDDRPGQQSGFYVGHLDGRPAGYAKNNRSGEEMRWKSEGKILTPEDKAAFAARSAEKLKARAEELEATHNRTAQRVLHQLGGMTAAEEPTKYMRAKGIGPQTGVYLGKDGVTCLPAQDVDGKVWTMQYIQPDGTKRFAAGGKKEGCFHPVGGSRGMDEVLKAPAIVIAEGYATAASLAKELGFATIAAFDSGNVVHVAEAFREKYPEKAILIAGDDDRHLPTNPGRAKAELAAKKVGGLAVFPIFTPEEKGREFTDFNDLATRSKLGAEAIRRQVQPELNKAIAMRQNWMQQQRMSQNKQQGVTR</sequence>
<feature type="region of interest" description="Disordered" evidence="2">
    <location>
        <begin position="537"/>
        <end position="583"/>
    </location>
</feature>
<feature type="region of interest" description="Disordered" evidence="2">
    <location>
        <begin position="369"/>
        <end position="394"/>
    </location>
</feature>
<dbReference type="Pfam" id="PF13362">
    <property type="entry name" value="Toprim_3"/>
    <property type="match status" value="1"/>
</dbReference>
<dbReference type="CDD" id="cd01029">
    <property type="entry name" value="TOPRIM_primases"/>
    <property type="match status" value="1"/>
</dbReference>
<evidence type="ECO:0000259" key="3">
    <source>
        <dbReference type="SMART" id="SM00493"/>
    </source>
</evidence>
<gene>
    <name evidence="4" type="ORF">AXF15_09915</name>
</gene>
<name>A0A0X8JR84_9BACT</name>
<dbReference type="InterPro" id="IPR034154">
    <property type="entry name" value="TOPRIM_DnaG/twinkle"/>
</dbReference>
<dbReference type="Pfam" id="PF18974">
    <property type="entry name" value="DUF5710"/>
    <property type="match status" value="2"/>
</dbReference>
<organism evidence="4 5">
    <name type="scientific">Desulfomicrobium orale DSM 12838</name>
    <dbReference type="NCBI Taxonomy" id="888061"/>
    <lineage>
        <taxon>Bacteria</taxon>
        <taxon>Pseudomonadati</taxon>
        <taxon>Thermodesulfobacteriota</taxon>
        <taxon>Desulfovibrionia</taxon>
        <taxon>Desulfovibrionales</taxon>
        <taxon>Desulfomicrobiaceae</taxon>
        <taxon>Desulfomicrobium</taxon>
    </lineage>
</organism>
<feature type="coiled-coil region" evidence="1">
    <location>
        <begin position="591"/>
        <end position="618"/>
    </location>
</feature>
<keyword evidence="1" id="KW-0175">Coiled coil</keyword>
<evidence type="ECO:0000313" key="4">
    <source>
        <dbReference type="EMBL" id="AMD93382.1"/>
    </source>
</evidence>